<proteinExistence type="predicted"/>
<sequence length="188" mass="21923">MGAPDTPYEIWFGEKGVMEWLQTDMMFMGNYEVIGNSAKDILDQYTAKYGGIGLRTWSVNSEGNLESFNETTGKYEIYTPVAFAKKFELEFHQSDKYEIESKVLGNVKKIKGVFDLKTNLLNFDKLDYVPFFQVPKLIIKESIDLKNWRKVPLAEQSPIEYNWPQELTLELKAKLRDSAYYRVEIEED</sequence>
<protein>
    <submittedName>
        <fullName evidence="1">Uncharacterized protein</fullName>
    </submittedName>
</protein>
<dbReference type="EMBL" id="UINC01002069">
    <property type="protein sequence ID" value="SUZ92568.1"/>
    <property type="molecule type" value="Genomic_DNA"/>
</dbReference>
<reference evidence="1" key="1">
    <citation type="submission" date="2018-05" db="EMBL/GenBank/DDBJ databases">
        <authorList>
            <person name="Lanie J.A."/>
            <person name="Ng W.-L."/>
            <person name="Kazmierczak K.M."/>
            <person name="Andrzejewski T.M."/>
            <person name="Davidsen T.M."/>
            <person name="Wayne K.J."/>
            <person name="Tettelin H."/>
            <person name="Glass J.I."/>
            <person name="Rusch D."/>
            <person name="Podicherti R."/>
            <person name="Tsui H.-C.T."/>
            <person name="Winkler M.E."/>
        </authorList>
    </citation>
    <scope>NUCLEOTIDE SEQUENCE</scope>
</reference>
<dbReference type="AlphaFoldDB" id="A0A381RNP2"/>
<name>A0A381RNP2_9ZZZZ</name>
<gene>
    <name evidence="1" type="ORF">METZ01_LOCUS45422</name>
</gene>
<organism evidence="1">
    <name type="scientific">marine metagenome</name>
    <dbReference type="NCBI Taxonomy" id="408172"/>
    <lineage>
        <taxon>unclassified sequences</taxon>
        <taxon>metagenomes</taxon>
        <taxon>ecological metagenomes</taxon>
    </lineage>
</organism>
<evidence type="ECO:0000313" key="1">
    <source>
        <dbReference type="EMBL" id="SUZ92568.1"/>
    </source>
</evidence>
<accession>A0A381RNP2</accession>